<dbReference type="EC" id="1.8.4.12" evidence="1"/>
<name>A0ABY4N2V1_9MICO</name>
<dbReference type="PROSITE" id="PS51790">
    <property type="entry name" value="MSRB"/>
    <property type="match status" value="1"/>
</dbReference>
<evidence type="ECO:0000256" key="3">
    <source>
        <dbReference type="ARBA" id="ARBA00048488"/>
    </source>
</evidence>
<dbReference type="InterPro" id="IPR011057">
    <property type="entry name" value="Mss4-like_sf"/>
</dbReference>
<sequence length="134" mass="15023">MSYEVERTDAQWREVLNPQEFQVLRQAGTERAFTGALLNEERPGTYTCRACGNELFNATTKFDAGCGWPSFWEPLREGAVEYLEDNTLGMRRVEVRCAKCGSHLGHVFPDGYGTPTGDRFCMNSVSLEFVPATA</sequence>
<feature type="domain" description="MsrB" evidence="4">
    <location>
        <begin position="9"/>
        <end position="132"/>
    </location>
</feature>
<keyword evidence="2 5" id="KW-0560">Oxidoreductase</keyword>
<dbReference type="Gene3D" id="2.170.150.20">
    <property type="entry name" value="Peptide methionine sulfoxide reductase"/>
    <property type="match status" value="1"/>
</dbReference>
<proteinExistence type="predicted"/>
<dbReference type="SUPFAM" id="SSF51316">
    <property type="entry name" value="Mss4-like"/>
    <property type="match status" value="1"/>
</dbReference>
<reference evidence="5" key="1">
    <citation type="submission" date="2022-05" db="EMBL/GenBank/DDBJ databases">
        <title>Complete genome sequence of toluene-degrading Gulosibacter sediminis strain ACHW.36C.</title>
        <authorList>
            <person name="Wai A.C."/>
            <person name="Lai G.K."/>
            <person name="Griffin S.D."/>
            <person name="Leung F.C."/>
        </authorList>
    </citation>
    <scope>NUCLEOTIDE SEQUENCE [LARGE SCALE GENOMIC DNA]</scope>
    <source>
        <strain evidence="5">ACHW.36C</strain>
    </source>
</reference>
<evidence type="ECO:0000256" key="1">
    <source>
        <dbReference type="ARBA" id="ARBA00012499"/>
    </source>
</evidence>
<evidence type="ECO:0000313" key="5">
    <source>
        <dbReference type="EMBL" id="UQN15553.1"/>
    </source>
</evidence>
<dbReference type="Pfam" id="PF01641">
    <property type="entry name" value="SelR"/>
    <property type="match status" value="1"/>
</dbReference>
<dbReference type="PANTHER" id="PTHR10173">
    <property type="entry name" value="METHIONINE SULFOXIDE REDUCTASE"/>
    <property type="match status" value="1"/>
</dbReference>
<dbReference type="RefSeq" id="WP_125106435.1">
    <property type="nucleotide sequence ID" value="NZ_JACXJG010000006.1"/>
</dbReference>
<dbReference type="InterPro" id="IPR002579">
    <property type="entry name" value="Met_Sox_Rdtase_MsrB_dom"/>
</dbReference>
<dbReference type="InterPro" id="IPR028427">
    <property type="entry name" value="Met_Sox_Rdtase_MsrB"/>
</dbReference>
<organism evidence="5">
    <name type="scientific">Gulosibacter sediminis</name>
    <dbReference type="NCBI Taxonomy" id="1729695"/>
    <lineage>
        <taxon>Bacteria</taxon>
        <taxon>Bacillati</taxon>
        <taxon>Actinomycetota</taxon>
        <taxon>Actinomycetes</taxon>
        <taxon>Micrococcales</taxon>
        <taxon>Microbacteriaceae</taxon>
        <taxon>Gulosibacter</taxon>
    </lineage>
</organism>
<dbReference type="GO" id="GO:0033743">
    <property type="term" value="F:peptide-methionine (R)-S-oxide reductase activity"/>
    <property type="evidence" value="ECO:0007669"/>
    <property type="project" value="UniProtKB-EC"/>
</dbReference>
<evidence type="ECO:0000256" key="2">
    <source>
        <dbReference type="ARBA" id="ARBA00023002"/>
    </source>
</evidence>
<dbReference type="NCBIfam" id="TIGR00357">
    <property type="entry name" value="peptide-methionine (R)-S-oxide reductase MsrB"/>
    <property type="match status" value="1"/>
</dbReference>
<gene>
    <name evidence="5" type="primary">msrB</name>
    <name evidence="5" type="ORF">M3M28_03585</name>
</gene>
<dbReference type="PANTHER" id="PTHR10173:SF52">
    <property type="entry name" value="METHIONINE-R-SULFOXIDE REDUCTASE B1"/>
    <property type="match status" value="1"/>
</dbReference>
<evidence type="ECO:0000259" key="4">
    <source>
        <dbReference type="PROSITE" id="PS51790"/>
    </source>
</evidence>
<dbReference type="EMBL" id="CP097160">
    <property type="protein sequence ID" value="UQN15553.1"/>
    <property type="molecule type" value="Genomic_DNA"/>
</dbReference>
<protein>
    <recommendedName>
        <fullName evidence="1">peptide-methionine (R)-S-oxide reductase</fullName>
        <ecNumber evidence="1">1.8.4.12</ecNumber>
    </recommendedName>
</protein>
<comment type="catalytic activity">
    <reaction evidence="3">
        <text>L-methionyl-[protein] + [thioredoxin]-disulfide + H2O = L-methionyl-(R)-S-oxide-[protein] + [thioredoxin]-dithiol</text>
        <dbReference type="Rhea" id="RHEA:24164"/>
        <dbReference type="Rhea" id="RHEA-COMP:10698"/>
        <dbReference type="Rhea" id="RHEA-COMP:10700"/>
        <dbReference type="Rhea" id="RHEA-COMP:12313"/>
        <dbReference type="Rhea" id="RHEA-COMP:12314"/>
        <dbReference type="ChEBI" id="CHEBI:15377"/>
        <dbReference type="ChEBI" id="CHEBI:16044"/>
        <dbReference type="ChEBI" id="CHEBI:29950"/>
        <dbReference type="ChEBI" id="CHEBI:45764"/>
        <dbReference type="ChEBI" id="CHEBI:50058"/>
        <dbReference type="EC" id="1.8.4.12"/>
    </reaction>
</comment>
<accession>A0ABY4N2V1</accession>